<feature type="region of interest" description="Disordered" evidence="1">
    <location>
        <begin position="345"/>
        <end position="463"/>
    </location>
</feature>
<protein>
    <submittedName>
        <fullName evidence="2">Uncharacterized protein</fullName>
    </submittedName>
</protein>
<dbReference type="Proteomes" id="UP000433883">
    <property type="component" value="Unassembled WGS sequence"/>
</dbReference>
<accession>A0A8H3UPD2</accession>
<gene>
    <name evidence="2" type="ORF">BLS_003755</name>
</gene>
<evidence type="ECO:0000313" key="2">
    <source>
        <dbReference type="EMBL" id="KAE9973087.1"/>
    </source>
</evidence>
<proteinExistence type="predicted"/>
<feature type="region of interest" description="Disordered" evidence="1">
    <location>
        <begin position="217"/>
        <end position="241"/>
    </location>
</feature>
<reference evidence="2 3" key="1">
    <citation type="submission" date="2019-11" db="EMBL/GenBank/DDBJ databases">
        <title>Venturia inaequalis Genome Resource.</title>
        <authorList>
            <person name="Lichtner F.J."/>
        </authorList>
    </citation>
    <scope>NUCLEOTIDE SEQUENCE [LARGE SCALE GENOMIC DNA]</scope>
    <source>
        <strain evidence="2">Bline_iso_100314</strain>
    </source>
</reference>
<evidence type="ECO:0000313" key="3">
    <source>
        <dbReference type="Proteomes" id="UP000433883"/>
    </source>
</evidence>
<dbReference type="EMBL" id="WNWQ01000243">
    <property type="protein sequence ID" value="KAE9973087.1"/>
    <property type="molecule type" value="Genomic_DNA"/>
</dbReference>
<organism evidence="2 3">
    <name type="scientific">Venturia inaequalis</name>
    <name type="common">Apple scab fungus</name>
    <dbReference type="NCBI Taxonomy" id="5025"/>
    <lineage>
        <taxon>Eukaryota</taxon>
        <taxon>Fungi</taxon>
        <taxon>Dikarya</taxon>
        <taxon>Ascomycota</taxon>
        <taxon>Pezizomycotina</taxon>
        <taxon>Dothideomycetes</taxon>
        <taxon>Pleosporomycetidae</taxon>
        <taxon>Venturiales</taxon>
        <taxon>Venturiaceae</taxon>
        <taxon>Venturia</taxon>
    </lineage>
</organism>
<name>A0A8H3UPD2_VENIN</name>
<dbReference type="AlphaFoldDB" id="A0A8H3UPD2"/>
<sequence length="549" mass="60701">MGKPPQQQQASNELVLRPHGQDRILHSSQLTNQQWLSAFRGLGTGITGSPVLPASTFTPVVVPPPFNEYADDFINSATLGRNTSNSNDISMSKDRSGSLVLPGSTFTPVVVPPPFNEYADDFITSATLGRNTSPFDEYADDFITSATLGRNTSPFNEYADDFITSTTLGPNTSPFNEYADDFITSATLGRNTSPFNEYADDFITSATLGRNTSNSNDIFVSPDRSGSSNLPTSAFTPVARPKNIPPGFPFARQPIGEEVFQLCPNCGERKHASKKAWRVCQEPCWRCGKKHETEVPNGKLTVRCPRNKTYHGYEPPGNKNKPEHWTLSATIRNAKKDARLLEDPETGLFYEPKSPYNNVDPKAVGSNDVTSRVNSETDDRQQKRPRLQSNASHSSSPQINLPSMGLQLNTAPRPFMGPQLSTALRPSMGLQLNTAPSPSMGPQNTTVSRPREPSSSRREVLTSRPLPRQAMSPDVGLYILTRAQYYEMLGRIISLEETFRVKHVRLNWQPMAIAIGRQLTHTTRQGSKGLEVLEYDFYTNTGGWVLVPQ</sequence>
<comment type="caution">
    <text evidence="2">The sequence shown here is derived from an EMBL/GenBank/DDBJ whole genome shotgun (WGS) entry which is preliminary data.</text>
</comment>
<feature type="compositionally biased region" description="Polar residues" evidence="1">
    <location>
        <begin position="387"/>
        <end position="410"/>
    </location>
</feature>
<feature type="compositionally biased region" description="Polar residues" evidence="1">
    <location>
        <begin position="217"/>
        <end position="235"/>
    </location>
</feature>
<evidence type="ECO:0000256" key="1">
    <source>
        <dbReference type="SAM" id="MobiDB-lite"/>
    </source>
</evidence>
<feature type="compositionally biased region" description="Polar residues" evidence="1">
    <location>
        <begin position="419"/>
        <end position="447"/>
    </location>
</feature>
<feature type="compositionally biased region" description="Basic and acidic residues" evidence="1">
    <location>
        <begin position="449"/>
        <end position="461"/>
    </location>
</feature>